<gene>
    <name evidence="1" type="ORF">FA95DRAFT_1606770</name>
</gene>
<organism evidence="1 2">
    <name type="scientific">Auriscalpium vulgare</name>
    <dbReference type="NCBI Taxonomy" id="40419"/>
    <lineage>
        <taxon>Eukaryota</taxon>
        <taxon>Fungi</taxon>
        <taxon>Dikarya</taxon>
        <taxon>Basidiomycota</taxon>
        <taxon>Agaricomycotina</taxon>
        <taxon>Agaricomycetes</taxon>
        <taxon>Russulales</taxon>
        <taxon>Auriscalpiaceae</taxon>
        <taxon>Auriscalpium</taxon>
    </lineage>
</organism>
<proteinExistence type="predicted"/>
<evidence type="ECO:0000313" key="1">
    <source>
        <dbReference type="EMBL" id="KAI0046563.1"/>
    </source>
</evidence>
<name>A0ACB8RR38_9AGAM</name>
<evidence type="ECO:0000313" key="2">
    <source>
        <dbReference type="Proteomes" id="UP000814033"/>
    </source>
</evidence>
<dbReference type="Proteomes" id="UP000814033">
    <property type="component" value="Unassembled WGS sequence"/>
</dbReference>
<reference evidence="1" key="2">
    <citation type="journal article" date="2022" name="New Phytol.">
        <title>Evolutionary transition to the ectomycorrhizal habit in the genomes of a hyperdiverse lineage of mushroom-forming fungi.</title>
        <authorList>
            <person name="Looney B."/>
            <person name="Miyauchi S."/>
            <person name="Morin E."/>
            <person name="Drula E."/>
            <person name="Courty P.E."/>
            <person name="Kohler A."/>
            <person name="Kuo A."/>
            <person name="LaButti K."/>
            <person name="Pangilinan J."/>
            <person name="Lipzen A."/>
            <person name="Riley R."/>
            <person name="Andreopoulos W."/>
            <person name="He G."/>
            <person name="Johnson J."/>
            <person name="Nolan M."/>
            <person name="Tritt A."/>
            <person name="Barry K.W."/>
            <person name="Grigoriev I.V."/>
            <person name="Nagy L.G."/>
            <person name="Hibbett D."/>
            <person name="Henrissat B."/>
            <person name="Matheny P.B."/>
            <person name="Labbe J."/>
            <person name="Martin F.M."/>
        </authorList>
    </citation>
    <scope>NUCLEOTIDE SEQUENCE</scope>
    <source>
        <strain evidence="1">FP105234-sp</strain>
    </source>
</reference>
<keyword evidence="2" id="KW-1185">Reference proteome</keyword>
<dbReference type="EMBL" id="MU275922">
    <property type="protein sequence ID" value="KAI0046563.1"/>
    <property type="molecule type" value="Genomic_DNA"/>
</dbReference>
<sequence length="584" mass="65347">MERPMAKANIDRQLEADPATVIRLAKEGSFMHICAVNDRIAERLPDLFNQDVADMVCSHLTAAKVPNPRRDTSPTSPQKLAVACAVSCIGAVHYFAENAATRPFVMPHWPGIFKWFSFFDDVNNLGTAGYVPLKPSLMTLYLSPFLHHEREKILSETPGVTALTTSLWMKEAIDPSLPVPNGPACMSFLLDKADDTLLDEVIRSAGGKVEVIAEHALGHIRTELQMPAFNVTFIDVFLGLLGCLSQGQKGLLRRAIIRKGAVPVVTKAFVRLAKRYTVDDISVRAAIGVCANSLRKFTQEIDAIKCVRAMVLGGLLQAYIDLDPMLRHSNAIQIRALTLLFNDVLPRYLVYGTVVHAVGTTWDKLDTPQNCAVIMWSRFKDEWNFVLYRLAIGRVVQEGIDGGKATLRCNNCDRCLPKDSMKRCARCHFASYCSRDCQTADWTNYHKTYCKLTVQAAEENPLYQVLSKHDKKFRGELTVYEARNNVAQFRALAGRLYPTTPLHELGVRIIYHEVPPKFEVFLLKDYRPNRGNGGPATVALNRSILQEARRDPKNTTIIESVASLGLGHDEIVAIENPALWDWRQ</sequence>
<protein>
    <submittedName>
        <fullName evidence="1">Uncharacterized protein</fullName>
    </submittedName>
</protein>
<comment type="caution">
    <text evidence="1">The sequence shown here is derived from an EMBL/GenBank/DDBJ whole genome shotgun (WGS) entry which is preliminary data.</text>
</comment>
<reference evidence="1" key="1">
    <citation type="submission" date="2021-02" db="EMBL/GenBank/DDBJ databases">
        <authorList>
            <consortium name="DOE Joint Genome Institute"/>
            <person name="Ahrendt S."/>
            <person name="Looney B.P."/>
            <person name="Miyauchi S."/>
            <person name="Morin E."/>
            <person name="Drula E."/>
            <person name="Courty P.E."/>
            <person name="Chicoki N."/>
            <person name="Fauchery L."/>
            <person name="Kohler A."/>
            <person name="Kuo A."/>
            <person name="Labutti K."/>
            <person name="Pangilinan J."/>
            <person name="Lipzen A."/>
            <person name="Riley R."/>
            <person name="Andreopoulos W."/>
            <person name="He G."/>
            <person name="Johnson J."/>
            <person name="Barry K.W."/>
            <person name="Grigoriev I.V."/>
            <person name="Nagy L."/>
            <person name="Hibbett D."/>
            <person name="Henrissat B."/>
            <person name="Matheny P.B."/>
            <person name="Labbe J."/>
            <person name="Martin F."/>
        </authorList>
    </citation>
    <scope>NUCLEOTIDE SEQUENCE</scope>
    <source>
        <strain evidence="1">FP105234-sp</strain>
    </source>
</reference>
<accession>A0ACB8RR38</accession>